<evidence type="ECO:0000313" key="1">
    <source>
        <dbReference type="EMBL" id="CAA3001835.1"/>
    </source>
</evidence>
<organism evidence="1 2">
    <name type="scientific">Olea europaea subsp. europaea</name>
    <dbReference type="NCBI Taxonomy" id="158383"/>
    <lineage>
        <taxon>Eukaryota</taxon>
        <taxon>Viridiplantae</taxon>
        <taxon>Streptophyta</taxon>
        <taxon>Embryophyta</taxon>
        <taxon>Tracheophyta</taxon>
        <taxon>Spermatophyta</taxon>
        <taxon>Magnoliopsida</taxon>
        <taxon>eudicotyledons</taxon>
        <taxon>Gunneridae</taxon>
        <taxon>Pentapetalae</taxon>
        <taxon>asterids</taxon>
        <taxon>lamiids</taxon>
        <taxon>Lamiales</taxon>
        <taxon>Oleaceae</taxon>
        <taxon>Oleeae</taxon>
        <taxon>Olea</taxon>
    </lineage>
</organism>
<gene>
    <name evidence="1" type="ORF">OLEA9_A029473</name>
</gene>
<dbReference type="AlphaFoldDB" id="A0A8S0TA60"/>
<accession>A0A8S0TA60</accession>
<dbReference type="Proteomes" id="UP000594638">
    <property type="component" value="Unassembled WGS sequence"/>
</dbReference>
<comment type="caution">
    <text evidence="1">The sequence shown here is derived from an EMBL/GenBank/DDBJ whole genome shotgun (WGS) entry which is preliminary data.</text>
</comment>
<protein>
    <submittedName>
        <fullName evidence="1">---NA</fullName>
    </submittedName>
</protein>
<dbReference type="EMBL" id="CACTIH010005785">
    <property type="protein sequence ID" value="CAA3001835.1"/>
    <property type="molecule type" value="Genomic_DNA"/>
</dbReference>
<dbReference type="Gramene" id="OE9A029473T1">
    <property type="protein sequence ID" value="OE9A029473C1"/>
    <property type="gene ID" value="OE9A029473"/>
</dbReference>
<evidence type="ECO:0000313" key="2">
    <source>
        <dbReference type="Proteomes" id="UP000594638"/>
    </source>
</evidence>
<name>A0A8S0TA60_OLEEU</name>
<reference evidence="1 2" key="1">
    <citation type="submission" date="2019-12" db="EMBL/GenBank/DDBJ databases">
        <authorList>
            <person name="Alioto T."/>
            <person name="Alioto T."/>
            <person name="Gomez Garrido J."/>
        </authorList>
    </citation>
    <scope>NUCLEOTIDE SEQUENCE [LARGE SCALE GENOMIC DNA]</scope>
</reference>
<keyword evidence="2" id="KW-1185">Reference proteome</keyword>
<proteinExistence type="predicted"/>
<sequence>MSGMCPDRDRDVARFSGFSWRFLGHSEQGYSLIFRNFYTVSGTQCAGHVQDAIATQLDFLAFLGRVWHTVCRPCPGCVLAMVGTKVDFKAHKGSTVCKPCQGCRYTKAYFHAHEGSTGCGHMKIAPSPIHVKGASTFRQYIVHTDAHRRHTRHLQAHDVQAMSGMRTCFQAFVGNFEDKAVYGTRCIGHIQDASWSLRGRRLIFRHTKVAWCAGHVMDVGTFPGISGLFLGHVVQAMSRRHPGRRREAA</sequence>